<evidence type="ECO:0000313" key="4">
    <source>
        <dbReference type="Proteomes" id="UP000249061"/>
    </source>
</evidence>
<protein>
    <submittedName>
        <fullName evidence="3">Uncharacterized protein</fullName>
    </submittedName>
</protein>
<reference evidence="3 4" key="1">
    <citation type="submission" date="2017-08" db="EMBL/GenBank/DDBJ databases">
        <title>Infants hospitalized years apart are colonized by the same room-sourced microbial strains.</title>
        <authorList>
            <person name="Brooks B."/>
            <person name="Olm M.R."/>
            <person name="Firek B.A."/>
            <person name="Baker R."/>
            <person name="Thomas B.C."/>
            <person name="Morowitz M.J."/>
            <person name="Banfield J.F."/>
        </authorList>
    </citation>
    <scope>NUCLEOTIDE SEQUENCE [LARGE SCALE GENOMIC DNA]</scope>
    <source>
        <strain evidence="3">S2_003_000_R2_14</strain>
    </source>
</reference>
<proteinExistence type="predicted"/>
<name>A0A2W5TU14_9BACT</name>
<evidence type="ECO:0000256" key="1">
    <source>
        <dbReference type="SAM" id="Coils"/>
    </source>
</evidence>
<organism evidence="3 4">
    <name type="scientific">Archangium gephyra</name>
    <dbReference type="NCBI Taxonomy" id="48"/>
    <lineage>
        <taxon>Bacteria</taxon>
        <taxon>Pseudomonadati</taxon>
        <taxon>Myxococcota</taxon>
        <taxon>Myxococcia</taxon>
        <taxon>Myxococcales</taxon>
        <taxon>Cystobacterineae</taxon>
        <taxon>Archangiaceae</taxon>
        <taxon>Archangium</taxon>
    </lineage>
</organism>
<feature type="region of interest" description="Disordered" evidence="2">
    <location>
        <begin position="191"/>
        <end position="238"/>
    </location>
</feature>
<feature type="coiled-coil region" evidence="1">
    <location>
        <begin position="108"/>
        <end position="135"/>
    </location>
</feature>
<dbReference type="EMBL" id="QFQP01000002">
    <property type="protein sequence ID" value="PZR17517.1"/>
    <property type="molecule type" value="Genomic_DNA"/>
</dbReference>
<accession>A0A2W5TU14</accession>
<keyword evidence="1" id="KW-0175">Coiled coil</keyword>
<dbReference type="Proteomes" id="UP000249061">
    <property type="component" value="Unassembled WGS sequence"/>
</dbReference>
<feature type="compositionally biased region" description="Basic and acidic residues" evidence="2">
    <location>
        <begin position="197"/>
        <end position="213"/>
    </location>
</feature>
<evidence type="ECO:0000313" key="3">
    <source>
        <dbReference type="EMBL" id="PZR17517.1"/>
    </source>
</evidence>
<evidence type="ECO:0000256" key="2">
    <source>
        <dbReference type="SAM" id="MobiDB-lite"/>
    </source>
</evidence>
<gene>
    <name evidence="3" type="ORF">DI536_04175</name>
</gene>
<comment type="caution">
    <text evidence="3">The sequence shown here is derived from an EMBL/GenBank/DDBJ whole genome shotgun (WGS) entry which is preliminary data.</text>
</comment>
<dbReference type="AlphaFoldDB" id="A0A2W5TU14"/>
<sequence>MKRVTVAQVLAELRAINANLAGVGSSRRPSRAKPAARRLKVVREPAFIPPRTDPVELAREAEVFAPPPTPPETPGRISPVCVVEPAPTSVLVELPTSKPARLPSTIVAAAAVAELRAAEAAAVAAQREVIAAKAKWRGPCKAVCALTGKACGLLVDHPGDHHSARGPFRLVAVPGQTEFAARAALDRAAVASADSPRMTDVRGSAAEKRDERRRSAHAGDITADDKSVASAVSRGSTS</sequence>